<dbReference type="NCBIfam" id="TIGR03721">
    <property type="entry name" value="exospore_TM"/>
    <property type="match status" value="1"/>
</dbReference>
<feature type="compositionally biased region" description="Low complexity" evidence="1">
    <location>
        <begin position="33"/>
        <end position="77"/>
    </location>
</feature>
<dbReference type="InterPro" id="IPR021210">
    <property type="entry name" value="Exosporium_BclB"/>
</dbReference>
<sequence length="249" mass="24823">MGNLVNRRTLNSSCCPPLPQSLGSDCPPGPRGPRGLQGPQGETGETGPQGPQGETGPQGPQGEQGPEGEQGPQGLPGSTAIIPYASGITPVELTSLLDGLVGTTSLVGFGDSAPGVELLDGQINLANIGGLPNFAFSAPRDGEITSISAFFSSTVGLDIIGSTATVTAELYIASQDSNIFSPTGASVTLSPSYTGVININDTSSGINDTLSLPVTAGERLLMVFSVEITDGIPLAVTLTGAAGAGVSIS</sequence>
<protein>
    <submittedName>
        <fullName evidence="2">BclB domain-containing protein</fullName>
    </submittedName>
</protein>
<feature type="region of interest" description="Disordered" evidence="1">
    <location>
        <begin position="1"/>
        <end position="81"/>
    </location>
</feature>
<name>A0A410MC51_9BACI</name>
<dbReference type="EMBL" id="CP026118">
    <property type="protein sequence ID" value="QAS52270.1"/>
    <property type="molecule type" value="Genomic_DNA"/>
</dbReference>
<dbReference type="OrthoDB" id="1685113at2"/>
<accession>A0A410MC51</accession>
<evidence type="ECO:0000256" key="1">
    <source>
        <dbReference type="SAM" id="MobiDB-lite"/>
    </source>
</evidence>
<dbReference type="PANTHER" id="PTHR24637">
    <property type="entry name" value="COLLAGEN"/>
    <property type="match status" value="1"/>
</dbReference>
<proteinExistence type="predicted"/>
<evidence type="ECO:0000313" key="2">
    <source>
        <dbReference type="EMBL" id="QAS52270.1"/>
    </source>
</evidence>
<evidence type="ECO:0000313" key="3">
    <source>
        <dbReference type="Proteomes" id="UP000287756"/>
    </source>
</evidence>
<gene>
    <name evidence="2" type="ORF">HLI_08515</name>
</gene>
<feature type="compositionally biased region" description="Polar residues" evidence="1">
    <location>
        <begin position="1"/>
        <end position="14"/>
    </location>
</feature>
<dbReference type="InterPro" id="IPR008160">
    <property type="entry name" value="Collagen"/>
</dbReference>
<dbReference type="KEGG" id="hli:HLI_08515"/>
<dbReference type="Pfam" id="PF01391">
    <property type="entry name" value="Collagen"/>
    <property type="match status" value="1"/>
</dbReference>
<dbReference type="Gene3D" id="1.20.5.320">
    <property type="entry name" value="6-Phosphogluconate Dehydrogenase, domain 3"/>
    <property type="match status" value="1"/>
</dbReference>
<dbReference type="AlphaFoldDB" id="A0A410MC51"/>
<dbReference type="Proteomes" id="UP000287756">
    <property type="component" value="Chromosome"/>
</dbReference>
<organism evidence="2 3">
    <name type="scientific">Halobacillus litoralis</name>
    <dbReference type="NCBI Taxonomy" id="45668"/>
    <lineage>
        <taxon>Bacteria</taxon>
        <taxon>Bacillati</taxon>
        <taxon>Bacillota</taxon>
        <taxon>Bacilli</taxon>
        <taxon>Bacillales</taxon>
        <taxon>Bacillaceae</taxon>
        <taxon>Halobacillus</taxon>
    </lineage>
</organism>
<reference evidence="2 3" key="1">
    <citation type="submission" date="2018-01" db="EMBL/GenBank/DDBJ databases">
        <title>The whole genome sequencing and assembly of Halobacillus litoralis ERB031 strain.</title>
        <authorList>
            <person name="Lee S.-J."/>
            <person name="Park M.-K."/>
            <person name="Kim J.-Y."/>
            <person name="Lee Y.-J."/>
            <person name="Yi H."/>
            <person name="Bahn Y.-S."/>
            <person name="Kim J.F."/>
            <person name="Lee D.-W."/>
        </authorList>
    </citation>
    <scope>NUCLEOTIDE SEQUENCE [LARGE SCALE GENOMIC DNA]</scope>
    <source>
        <strain evidence="2 3">ERB 031</strain>
    </source>
</reference>